<dbReference type="Proteomes" id="UP000649829">
    <property type="component" value="Unassembled WGS sequence"/>
</dbReference>
<accession>A0A917WH51</accession>
<dbReference type="CDD" id="cd16913">
    <property type="entry name" value="YkuD_like"/>
    <property type="match status" value="1"/>
</dbReference>
<feature type="active site" description="Proton donor/acceptor" evidence="7">
    <location>
        <position position="128"/>
    </location>
</feature>
<feature type="active site" description="Nucleophile" evidence="7">
    <location>
        <position position="140"/>
    </location>
</feature>
<dbReference type="GO" id="GO:0016740">
    <property type="term" value="F:transferase activity"/>
    <property type="evidence" value="ECO:0007669"/>
    <property type="project" value="UniProtKB-KW"/>
</dbReference>
<keyword evidence="10" id="KW-1185">Reference proteome</keyword>
<dbReference type="Gene3D" id="2.40.440.10">
    <property type="entry name" value="L,D-transpeptidase catalytic domain-like"/>
    <property type="match status" value="1"/>
</dbReference>
<dbReference type="SUPFAM" id="SSF141523">
    <property type="entry name" value="L,D-transpeptidase catalytic domain-like"/>
    <property type="match status" value="1"/>
</dbReference>
<dbReference type="Pfam" id="PF03734">
    <property type="entry name" value="YkuD"/>
    <property type="match status" value="1"/>
</dbReference>
<comment type="similarity">
    <text evidence="2">Belongs to the YkuD family.</text>
</comment>
<evidence type="ECO:0000256" key="6">
    <source>
        <dbReference type="ARBA" id="ARBA00023316"/>
    </source>
</evidence>
<name>A0A917WH51_9RHOB</name>
<sequence>MRVEDLVLTPRGVRFMGRVFPCTVGRGGVVADKREGDGGTPVGVHEIVEMLYRPDRIAPPAPWARAIGPRDVWCDVDGHRDYNQLVRGPVEGTDERLMRADPLYDIILATDWNWPEAVPGRGSAIFLHQWRRPGYPTAGCIAFRRDHLRWIAERVVPGTRVVVPG</sequence>
<comment type="pathway">
    <text evidence="1 7">Cell wall biogenesis; peptidoglycan biosynthesis.</text>
</comment>
<keyword evidence="5 7" id="KW-0573">Peptidoglycan synthesis</keyword>
<reference evidence="9" key="1">
    <citation type="journal article" date="2014" name="Int. J. Syst. Evol. Microbiol.">
        <title>Complete genome sequence of Corynebacterium casei LMG S-19264T (=DSM 44701T), isolated from a smear-ripened cheese.</title>
        <authorList>
            <consortium name="US DOE Joint Genome Institute (JGI-PGF)"/>
            <person name="Walter F."/>
            <person name="Albersmeier A."/>
            <person name="Kalinowski J."/>
            <person name="Ruckert C."/>
        </authorList>
    </citation>
    <scope>NUCLEOTIDE SEQUENCE</scope>
    <source>
        <strain evidence="9">CGMCC 1.6293</strain>
    </source>
</reference>
<evidence type="ECO:0000256" key="1">
    <source>
        <dbReference type="ARBA" id="ARBA00004752"/>
    </source>
</evidence>
<evidence type="ECO:0000313" key="10">
    <source>
        <dbReference type="Proteomes" id="UP000649829"/>
    </source>
</evidence>
<proteinExistence type="inferred from homology"/>
<dbReference type="PROSITE" id="PS52029">
    <property type="entry name" value="LD_TPASE"/>
    <property type="match status" value="1"/>
</dbReference>
<organism evidence="9 10">
    <name type="scientific">Pseudooceanicola nanhaiensis</name>
    <dbReference type="NCBI Taxonomy" id="375761"/>
    <lineage>
        <taxon>Bacteria</taxon>
        <taxon>Pseudomonadati</taxon>
        <taxon>Pseudomonadota</taxon>
        <taxon>Alphaproteobacteria</taxon>
        <taxon>Rhodobacterales</taxon>
        <taxon>Paracoccaceae</taxon>
        <taxon>Pseudooceanicola</taxon>
    </lineage>
</organism>
<gene>
    <name evidence="9" type="ORF">GCM10011534_29870</name>
</gene>
<keyword evidence="6 7" id="KW-0961">Cell wall biogenesis/degradation</keyword>
<dbReference type="GO" id="GO:0009252">
    <property type="term" value="P:peptidoglycan biosynthetic process"/>
    <property type="evidence" value="ECO:0007669"/>
    <property type="project" value="UniProtKB-KW"/>
</dbReference>
<dbReference type="InterPro" id="IPR038063">
    <property type="entry name" value="Transpep_catalytic_dom"/>
</dbReference>
<keyword evidence="3" id="KW-0808">Transferase</keyword>
<reference evidence="9" key="2">
    <citation type="submission" date="2020-09" db="EMBL/GenBank/DDBJ databases">
        <authorList>
            <person name="Sun Q."/>
            <person name="Zhou Y."/>
        </authorList>
    </citation>
    <scope>NUCLEOTIDE SEQUENCE</scope>
    <source>
        <strain evidence="9">CGMCC 1.6293</strain>
    </source>
</reference>
<evidence type="ECO:0000313" key="9">
    <source>
        <dbReference type="EMBL" id="GGM06162.1"/>
    </source>
</evidence>
<evidence type="ECO:0000256" key="4">
    <source>
        <dbReference type="ARBA" id="ARBA00022960"/>
    </source>
</evidence>
<comment type="caution">
    <text evidence="9">The sequence shown here is derived from an EMBL/GenBank/DDBJ whole genome shotgun (WGS) entry which is preliminary data.</text>
</comment>
<dbReference type="GO" id="GO:0008360">
    <property type="term" value="P:regulation of cell shape"/>
    <property type="evidence" value="ECO:0007669"/>
    <property type="project" value="UniProtKB-UniRule"/>
</dbReference>
<dbReference type="GO" id="GO:0071555">
    <property type="term" value="P:cell wall organization"/>
    <property type="evidence" value="ECO:0007669"/>
    <property type="project" value="UniProtKB-UniRule"/>
</dbReference>
<dbReference type="PANTHER" id="PTHR38589:SF1">
    <property type="entry name" value="BLR0621 PROTEIN"/>
    <property type="match status" value="1"/>
</dbReference>
<dbReference type="AlphaFoldDB" id="A0A917WH51"/>
<dbReference type="GO" id="GO:0004180">
    <property type="term" value="F:carboxypeptidase activity"/>
    <property type="evidence" value="ECO:0007669"/>
    <property type="project" value="UniProtKB-ARBA"/>
</dbReference>
<evidence type="ECO:0000259" key="8">
    <source>
        <dbReference type="PROSITE" id="PS52029"/>
    </source>
</evidence>
<evidence type="ECO:0000256" key="2">
    <source>
        <dbReference type="ARBA" id="ARBA00005992"/>
    </source>
</evidence>
<keyword evidence="4 7" id="KW-0133">Cell shape</keyword>
<protein>
    <recommendedName>
        <fullName evidence="8">L,D-TPase catalytic domain-containing protein</fullName>
    </recommendedName>
</protein>
<dbReference type="EMBL" id="BMLF01000002">
    <property type="protein sequence ID" value="GGM06162.1"/>
    <property type="molecule type" value="Genomic_DNA"/>
</dbReference>
<evidence type="ECO:0000256" key="5">
    <source>
        <dbReference type="ARBA" id="ARBA00022984"/>
    </source>
</evidence>
<dbReference type="PANTHER" id="PTHR38589">
    <property type="entry name" value="BLR0621 PROTEIN"/>
    <property type="match status" value="1"/>
</dbReference>
<dbReference type="InterPro" id="IPR005490">
    <property type="entry name" value="LD_TPept_cat_dom"/>
</dbReference>
<feature type="domain" description="L,D-TPase catalytic" evidence="8">
    <location>
        <begin position="1"/>
        <end position="164"/>
    </location>
</feature>
<dbReference type="RefSeq" id="WP_188781520.1">
    <property type="nucleotide sequence ID" value="NZ_BMLF01000002.1"/>
</dbReference>
<evidence type="ECO:0000256" key="3">
    <source>
        <dbReference type="ARBA" id="ARBA00022679"/>
    </source>
</evidence>
<evidence type="ECO:0000256" key="7">
    <source>
        <dbReference type="PROSITE-ProRule" id="PRU01373"/>
    </source>
</evidence>